<evidence type="ECO:0000259" key="1">
    <source>
        <dbReference type="Pfam" id="PF18735"/>
    </source>
</evidence>
<keyword evidence="3" id="KW-1185">Reference proteome</keyword>
<gene>
    <name evidence="2" type="ORF">ACFQ27_00055</name>
</gene>
<dbReference type="EMBL" id="JBHTLQ010000001">
    <property type="protein sequence ID" value="MFD1188954.1"/>
    <property type="molecule type" value="Genomic_DNA"/>
</dbReference>
<proteinExistence type="predicted"/>
<name>A0ABW3SVM6_9CAUL</name>
<evidence type="ECO:0000313" key="3">
    <source>
        <dbReference type="Proteomes" id="UP001597216"/>
    </source>
</evidence>
<sequence length="154" mass="17843">MRHQLDSRITEIERFIARATARDVPEELQSYLARFGAVLVCGFVERSVETIIVERLNRRAHERVLNFIRSHFKRGTNYDKDAIEQLLLRFDSNWYRNFRTFIESNQDVEVGISSLYGVRNSVAHGGTNSLGPKRLTELFDISKKLIEGLIKATE</sequence>
<protein>
    <submittedName>
        <fullName evidence="2">HEPN domain-containing protein</fullName>
    </submittedName>
</protein>
<comment type="caution">
    <text evidence="2">The sequence shown here is derived from an EMBL/GenBank/DDBJ whole genome shotgun (WGS) entry which is preliminary data.</text>
</comment>
<evidence type="ECO:0000313" key="2">
    <source>
        <dbReference type="EMBL" id="MFD1188954.1"/>
    </source>
</evidence>
<dbReference type="InterPro" id="IPR041519">
    <property type="entry name" value="HEPN_RiboL-PSP"/>
</dbReference>
<reference evidence="3" key="1">
    <citation type="journal article" date="2019" name="Int. J. Syst. Evol. Microbiol.">
        <title>The Global Catalogue of Microorganisms (GCM) 10K type strain sequencing project: providing services to taxonomists for standard genome sequencing and annotation.</title>
        <authorList>
            <consortium name="The Broad Institute Genomics Platform"/>
            <consortium name="The Broad Institute Genome Sequencing Center for Infectious Disease"/>
            <person name="Wu L."/>
            <person name="Ma J."/>
        </authorList>
    </citation>
    <scope>NUCLEOTIDE SEQUENCE [LARGE SCALE GENOMIC DNA]</scope>
    <source>
        <strain evidence="3">CCUG 55074</strain>
    </source>
</reference>
<dbReference type="Pfam" id="PF18735">
    <property type="entry name" value="HEPN_RiboL-PSP"/>
    <property type="match status" value="1"/>
</dbReference>
<accession>A0ABW3SVM6</accession>
<organism evidence="2 3">
    <name type="scientific">Phenylobacterium conjunctum</name>
    <dbReference type="NCBI Taxonomy" id="1298959"/>
    <lineage>
        <taxon>Bacteria</taxon>
        <taxon>Pseudomonadati</taxon>
        <taxon>Pseudomonadota</taxon>
        <taxon>Alphaproteobacteria</taxon>
        <taxon>Caulobacterales</taxon>
        <taxon>Caulobacteraceae</taxon>
        <taxon>Phenylobacterium</taxon>
    </lineage>
</organism>
<dbReference type="Proteomes" id="UP001597216">
    <property type="component" value="Unassembled WGS sequence"/>
</dbReference>
<dbReference type="RefSeq" id="WP_377351914.1">
    <property type="nucleotide sequence ID" value="NZ_JBHTLQ010000001.1"/>
</dbReference>
<feature type="domain" description="RiboL-PSP-HEPN" evidence="1">
    <location>
        <begin position="5"/>
        <end position="152"/>
    </location>
</feature>